<accession>A0A267G4C2</accession>
<feature type="compositionally biased region" description="Basic and acidic residues" evidence="1">
    <location>
        <begin position="59"/>
        <end position="117"/>
    </location>
</feature>
<feature type="compositionally biased region" description="Basic and acidic residues" evidence="1">
    <location>
        <begin position="15"/>
        <end position="36"/>
    </location>
</feature>
<evidence type="ECO:0000256" key="1">
    <source>
        <dbReference type="SAM" id="MobiDB-lite"/>
    </source>
</evidence>
<gene>
    <name evidence="2" type="ORF">BOX15_Mlig012913g2</name>
</gene>
<name>A0A267G4C2_9PLAT</name>
<sequence>MELEVHRFLSGLQIGKKDDENKPRKEAFDHRQDHRHQQPAPALPMELEVHRFLSGLQIGKKDDVNKKDSKQPRHDAMKRLSRLSNDRSGTEIRPQRHDAMKRLSRLSNDRSGTEISV</sequence>
<organism evidence="2 3">
    <name type="scientific">Macrostomum lignano</name>
    <dbReference type="NCBI Taxonomy" id="282301"/>
    <lineage>
        <taxon>Eukaryota</taxon>
        <taxon>Metazoa</taxon>
        <taxon>Spiralia</taxon>
        <taxon>Lophotrochozoa</taxon>
        <taxon>Platyhelminthes</taxon>
        <taxon>Rhabditophora</taxon>
        <taxon>Macrostomorpha</taxon>
        <taxon>Macrostomida</taxon>
        <taxon>Macrostomidae</taxon>
        <taxon>Macrostomum</taxon>
    </lineage>
</organism>
<keyword evidence="3" id="KW-1185">Reference proteome</keyword>
<feature type="region of interest" description="Disordered" evidence="1">
    <location>
        <begin position="58"/>
        <end position="117"/>
    </location>
</feature>
<dbReference type="EMBL" id="NIVC01000563">
    <property type="protein sequence ID" value="PAA80846.1"/>
    <property type="molecule type" value="Genomic_DNA"/>
</dbReference>
<evidence type="ECO:0000313" key="3">
    <source>
        <dbReference type="Proteomes" id="UP000215902"/>
    </source>
</evidence>
<comment type="caution">
    <text evidence="2">The sequence shown here is derived from an EMBL/GenBank/DDBJ whole genome shotgun (WGS) entry which is preliminary data.</text>
</comment>
<reference evidence="2 3" key="1">
    <citation type="submission" date="2017-06" db="EMBL/GenBank/DDBJ databases">
        <title>A platform for efficient transgenesis in Macrostomum lignano, a flatworm model organism for stem cell research.</title>
        <authorList>
            <person name="Berezikov E."/>
        </authorList>
    </citation>
    <scope>NUCLEOTIDE SEQUENCE [LARGE SCALE GENOMIC DNA]</scope>
    <source>
        <strain evidence="2">DV1</strain>
        <tissue evidence="2">Whole organism</tissue>
    </source>
</reference>
<evidence type="ECO:0000313" key="2">
    <source>
        <dbReference type="EMBL" id="PAA80846.1"/>
    </source>
</evidence>
<dbReference type="Proteomes" id="UP000215902">
    <property type="component" value="Unassembled WGS sequence"/>
</dbReference>
<feature type="region of interest" description="Disordered" evidence="1">
    <location>
        <begin position="1"/>
        <end position="44"/>
    </location>
</feature>
<protein>
    <submittedName>
        <fullName evidence="2">Uncharacterized protein</fullName>
    </submittedName>
</protein>
<proteinExistence type="predicted"/>
<dbReference type="AlphaFoldDB" id="A0A267G4C2"/>